<evidence type="ECO:0000313" key="2">
    <source>
        <dbReference type="Proteomes" id="UP001652662"/>
    </source>
</evidence>
<protein>
    <submittedName>
        <fullName evidence="3">Bcl-2-binding component 3, isoforms 3/4-like</fullName>
    </submittedName>
</protein>
<sequence length="236" mass="24313">MMHPCPGGARAPGSAGPRTGTPGSQREQRRPRPPLAGSRARRLRRARLQPGLRPRGAGRGRGRRATSFPSVSGSSLLRPPCAWRGCRDRRDSPPGTGKGDRLTRHPQPCAKPAGGGSRAGTPGRQTWAAAWAAGCTCAPRPGETWPSFTPRSSGNPEGGGREGAMTEGGHGRSLASLPSGRGLNYFQMKTAAPGLLPPGFGKPQLGTRRRGSQPLAASGAVATTWSPGEGDGGGLP</sequence>
<evidence type="ECO:0000256" key="1">
    <source>
        <dbReference type="SAM" id="MobiDB-lite"/>
    </source>
</evidence>
<feature type="compositionally biased region" description="Low complexity" evidence="1">
    <location>
        <begin position="1"/>
        <end position="20"/>
    </location>
</feature>
<dbReference type="GeneID" id="139084891"/>
<gene>
    <name evidence="3" type="primary">LOC139084891</name>
</gene>
<feature type="region of interest" description="Disordered" evidence="1">
    <location>
        <begin position="139"/>
        <end position="236"/>
    </location>
</feature>
<keyword evidence="2" id="KW-1185">Reference proteome</keyword>
<evidence type="ECO:0000313" key="3">
    <source>
        <dbReference type="RefSeq" id="XP_070486416.1"/>
    </source>
</evidence>
<feature type="compositionally biased region" description="Basic and acidic residues" evidence="1">
    <location>
        <begin position="85"/>
        <end position="103"/>
    </location>
</feature>
<feature type="compositionally biased region" description="Gly residues" evidence="1">
    <location>
        <begin position="156"/>
        <end position="168"/>
    </location>
</feature>
<proteinExistence type="predicted"/>
<dbReference type="RefSeq" id="XP_070486416.1">
    <property type="nucleotide sequence ID" value="XM_070630315.1"/>
</dbReference>
<accession>A0ABM4QAF0</accession>
<feature type="compositionally biased region" description="Polar residues" evidence="1">
    <location>
        <begin position="146"/>
        <end position="155"/>
    </location>
</feature>
<reference evidence="3" key="1">
    <citation type="submission" date="2025-08" db="UniProtKB">
        <authorList>
            <consortium name="RefSeq"/>
        </authorList>
    </citation>
    <scope>IDENTIFICATION</scope>
    <source>
        <tissue evidence="3">Blood</tissue>
    </source>
</reference>
<name>A0ABM4QAF0_EQUPR</name>
<dbReference type="Proteomes" id="UP001652662">
    <property type="component" value="Chromosome 7"/>
</dbReference>
<feature type="region of interest" description="Disordered" evidence="1">
    <location>
        <begin position="1"/>
        <end position="126"/>
    </location>
</feature>
<organism evidence="2 3">
    <name type="scientific">Equus przewalskii</name>
    <name type="common">Przewalski's horse</name>
    <name type="synonym">Equus caballus przewalskii</name>
    <dbReference type="NCBI Taxonomy" id="9798"/>
    <lineage>
        <taxon>Eukaryota</taxon>
        <taxon>Metazoa</taxon>
        <taxon>Chordata</taxon>
        <taxon>Craniata</taxon>
        <taxon>Vertebrata</taxon>
        <taxon>Euteleostomi</taxon>
        <taxon>Mammalia</taxon>
        <taxon>Eutheria</taxon>
        <taxon>Laurasiatheria</taxon>
        <taxon>Perissodactyla</taxon>
        <taxon>Equidae</taxon>
        <taxon>Equus</taxon>
    </lineage>
</organism>